<gene>
    <name evidence="1" type="ORF">QJS35_24485</name>
</gene>
<sequence>MNHEVTVTIQADATGKELKLTIEKLLNIQNFLTNNEVLASAIFEILKNFTENFTEPVTLTFAFDPASLKGNQKPVVFY</sequence>
<dbReference type="EMBL" id="JASKHM010000016">
    <property type="protein sequence ID" value="MEQ4485548.1"/>
    <property type="molecule type" value="Genomic_DNA"/>
</dbReference>
<protein>
    <submittedName>
        <fullName evidence="1">Uncharacterized protein</fullName>
    </submittedName>
</protein>
<evidence type="ECO:0000313" key="2">
    <source>
        <dbReference type="Proteomes" id="UP001493487"/>
    </source>
</evidence>
<organism evidence="1 2">
    <name type="scientific">Cohnella silvisoli</name>
    <dbReference type="NCBI Taxonomy" id="2873699"/>
    <lineage>
        <taxon>Bacteria</taxon>
        <taxon>Bacillati</taxon>
        <taxon>Bacillota</taxon>
        <taxon>Bacilli</taxon>
        <taxon>Bacillales</taxon>
        <taxon>Paenibacillaceae</taxon>
        <taxon>Cohnella</taxon>
    </lineage>
</organism>
<dbReference type="Proteomes" id="UP001493487">
    <property type="component" value="Unassembled WGS sequence"/>
</dbReference>
<proteinExistence type="predicted"/>
<accession>A0ABV1KZR3</accession>
<dbReference type="RefSeq" id="WP_232188305.1">
    <property type="nucleotide sequence ID" value="NZ_JAIOAP010000015.1"/>
</dbReference>
<keyword evidence="2" id="KW-1185">Reference proteome</keyword>
<reference evidence="1 2" key="1">
    <citation type="journal article" date="2023" name="Genome Announc.">
        <title>Pan-Genome Analyses of the Genus Cohnella and Proposal of the Novel Species Cohnella silvisoli sp. nov., Isolated from Forest Soil.</title>
        <authorList>
            <person name="Wang C."/>
            <person name="Mao L."/>
            <person name="Bao G."/>
            <person name="Zhu H."/>
        </authorList>
    </citation>
    <scope>NUCLEOTIDE SEQUENCE [LARGE SCALE GENOMIC DNA]</scope>
    <source>
        <strain evidence="1 2">NL03-T5-1</strain>
    </source>
</reference>
<name>A0ABV1KZR3_9BACL</name>
<comment type="caution">
    <text evidence="1">The sequence shown here is derived from an EMBL/GenBank/DDBJ whole genome shotgun (WGS) entry which is preliminary data.</text>
</comment>
<evidence type="ECO:0000313" key="1">
    <source>
        <dbReference type="EMBL" id="MEQ4485548.1"/>
    </source>
</evidence>